<comment type="caution">
    <text evidence="2">The sequence shown here is derived from an EMBL/GenBank/DDBJ whole genome shotgun (WGS) entry which is preliminary data.</text>
</comment>
<feature type="compositionally biased region" description="Basic and acidic residues" evidence="1">
    <location>
        <begin position="210"/>
        <end position="230"/>
    </location>
</feature>
<dbReference type="RefSeq" id="WP_266137959.1">
    <property type="nucleotide sequence ID" value="NZ_JANIDX010000008.1"/>
</dbReference>
<feature type="region of interest" description="Disordered" evidence="1">
    <location>
        <begin position="209"/>
        <end position="230"/>
    </location>
</feature>
<proteinExistence type="predicted"/>
<feature type="region of interest" description="Disordered" evidence="1">
    <location>
        <begin position="369"/>
        <end position="391"/>
    </location>
</feature>
<feature type="compositionally biased region" description="Polar residues" evidence="1">
    <location>
        <begin position="13"/>
        <end position="32"/>
    </location>
</feature>
<evidence type="ECO:0000313" key="2">
    <source>
        <dbReference type="EMBL" id="MCX5620439.1"/>
    </source>
</evidence>
<evidence type="ECO:0000313" key="3">
    <source>
        <dbReference type="Proteomes" id="UP001165575"/>
    </source>
</evidence>
<protein>
    <submittedName>
        <fullName evidence="2">Uncharacterized protein</fullName>
    </submittedName>
</protein>
<organism evidence="2 3">
    <name type="scientific">Bombella pollinis</name>
    <dbReference type="NCBI Taxonomy" id="2967337"/>
    <lineage>
        <taxon>Bacteria</taxon>
        <taxon>Pseudomonadati</taxon>
        <taxon>Pseudomonadota</taxon>
        <taxon>Alphaproteobacteria</taxon>
        <taxon>Acetobacterales</taxon>
        <taxon>Acetobacteraceae</taxon>
        <taxon>Bombella</taxon>
    </lineage>
</organism>
<keyword evidence="3" id="KW-1185">Reference proteome</keyword>
<sequence length="491" mass="52024">MIGSSRTHDESSESQSAISGNITINAQSQSGRYSRDVEHANKALANKFDAQKLQNQLQASQLGTQLVGQVVGSVFEGIDDARAAVHRRDGDKSAEHTGLFSTEDIARSLIEAGGVAGIAALTGSHVGAAGLGTLVGKLSAMGMRPLAEAAASDLVGRSGVLHDSLAHLMESAAASAGGAVGGLVAGGGRASVNALNGAAAASAIEQYNDQAHEKKREEEEKRREEQERGVEAHGVENIHVTAPRRHKLMSEDEYHVASAVLGGIGLLPIPGLGEATAILAVGLDVVTGHYSNILPDALGVVPVLHEVKSAKKAVEFGVIFGEKVASKVERFLGLGREEPALGYAGQTLSEVRGAEEGNKESVVYSMRQDRESNAEAGGIGRTRGGGSERETDSVHNIEELMRRPGFGETLKKNSTKTGRQYKGSNIYRADKNIKDERGVKILNKGDHFYLDSLHHDHLEVFSKKGDLENVLNLDGSVNEDKIKKLVMLEES</sequence>
<dbReference type="Proteomes" id="UP001165575">
    <property type="component" value="Unassembled WGS sequence"/>
</dbReference>
<name>A0ABT3WMR2_9PROT</name>
<accession>A0ABT3WMR2</accession>
<feature type="compositionally biased region" description="Basic and acidic residues" evidence="1">
    <location>
        <begin position="1"/>
        <end position="11"/>
    </location>
</feature>
<gene>
    <name evidence="2" type="ORF">NQF89_08405</name>
</gene>
<evidence type="ECO:0000256" key="1">
    <source>
        <dbReference type="SAM" id="MobiDB-lite"/>
    </source>
</evidence>
<reference evidence="2 3" key="1">
    <citation type="submission" date="2022-07" db="EMBL/GenBank/DDBJ databases">
        <title>Bombella genomes.</title>
        <authorList>
            <person name="Harer L."/>
            <person name="Styblova S."/>
            <person name="Ehrmann M."/>
        </authorList>
    </citation>
    <scope>NUCLEOTIDE SEQUENCE [LARGE SCALE GENOMIC DNA]</scope>
    <source>
        <strain evidence="2 3">TMW 2.2556</strain>
    </source>
</reference>
<dbReference type="EMBL" id="JANIDX010000008">
    <property type="protein sequence ID" value="MCX5620439.1"/>
    <property type="molecule type" value="Genomic_DNA"/>
</dbReference>
<feature type="region of interest" description="Disordered" evidence="1">
    <location>
        <begin position="1"/>
        <end position="36"/>
    </location>
</feature>